<keyword evidence="5" id="KW-0456">Lyase</keyword>
<dbReference type="InterPro" id="IPR005000">
    <property type="entry name" value="Aldolase/citrate-lyase_domain"/>
</dbReference>
<dbReference type="EMBL" id="CP113836">
    <property type="protein sequence ID" value="WAL63932.1"/>
    <property type="molecule type" value="Genomic_DNA"/>
</dbReference>
<evidence type="ECO:0000313" key="6">
    <source>
        <dbReference type="Proteomes" id="UP001163203"/>
    </source>
</evidence>
<dbReference type="PIRSF" id="PIRSF015582">
    <property type="entry name" value="Cit_lyase_B"/>
    <property type="match status" value="1"/>
</dbReference>
<dbReference type="Pfam" id="PF03328">
    <property type="entry name" value="HpcH_HpaI"/>
    <property type="match status" value="1"/>
</dbReference>
<dbReference type="InterPro" id="IPR011206">
    <property type="entry name" value="Citrate_lyase_beta/mcl1/mcl2"/>
</dbReference>
<dbReference type="SUPFAM" id="SSF51621">
    <property type="entry name" value="Phosphoenolpyruvate/pyruvate domain"/>
    <property type="match status" value="1"/>
</dbReference>
<evidence type="ECO:0000259" key="4">
    <source>
        <dbReference type="Pfam" id="PF03328"/>
    </source>
</evidence>
<dbReference type="PANTHER" id="PTHR32308:SF10">
    <property type="entry name" value="CITRATE LYASE SUBUNIT BETA"/>
    <property type="match status" value="1"/>
</dbReference>
<sequence length="259" mass="26931">MTSALAQAVTVLFVPGHRPERFGKAAASGAGAVILDLEDAVAEADKSEARAAVAAWLSGGGEAVVRINPPGTPWYEDDLEVARAHRCPVMLPKAEDPRVIAALGLPVIPLVETASGIEDAAAVCRAGNVVRVAFGSVDLATELGVRHEDTLAMAYARSRLVIASAAAGLAPPLDGVTTDLTGTAVLEADVEHARRLGFGGKLCVHPKQIDVVARGFAPTDAELDWARRVVGAADSVSTVDGQMVDRPVLERARRLLARG</sequence>
<proteinExistence type="predicted"/>
<gene>
    <name evidence="5" type="ORF">ORV05_23420</name>
</gene>
<protein>
    <submittedName>
        <fullName evidence="5">CoA ester lyase</fullName>
    </submittedName>
</protein>
<evidence type="ECO:0000256" key="3">
    <source>
        <dbReference type="ARBA" id="ARBA00022842"/>
    </source>
</evidence>
<evidence type="ECO:0000256" key="1">
    <source>
        <dbReference type="ARBA" id="ARBA00001946"/>
    </source>
</evidence>
<dbReference type="Gene3D" id="3.20.20.60">
    <property type="entry name" value="Phosphoenolpyruvate-binding domains"/>
    <property type="match status" value="1"/>
</dbReference>
<reference evidence="5" key="1">
    <citation type="submission" date="2022-11" db="EMBL/GenBank/DDBJ databases">
        <authorList>
            <person name="Mo P."/>
        </authorList>
    </citation>
    <scope>NUCLEOTIDE SEQUENCE</scope>
    <source>
        <strain evidence="5">HUAS 11-8</strain>
    </source>
</reference>
<dbReference type="GO" id="GO:0016829">
    <property type="term" value="F:lyase activity"/>
    <property type="evidence" value="ECO:0007669"/>
    <property type="project" value="UniProtKB-KW"/>
</dbReference>
<name>A0ABY7AVC3_9PSEU</name>
<dbReference type="Proteomes" id="UP001163203">
    <property type="component" value="Chromosome"/>
</dbReference>
<dbReference type="InterPro" id="IPR040442">
    <property type="entry name" value="Pyrv_kinase-like_dom_sf"/>
</dbReference>
<keyword evidence="3" id="KW-0460">Magnesium</keyword>
<keyword evidence="2" id="KW-0479">Metal-binding</keyword>
<organism evidence="5 6">
    <name type="scientific">Amycolatopsis cynarae</name>
    <dbReference type="NCBI Taxonomy" id="2995223"/>
    <lineage>
        <taxon>Bacteria</taxon>
        <taxon>Bacillati</taxon>
        <taxon>Actinomycetota</taxon>
        <taxon>Actinomycetes</taxon>
        <taxon>Pseudonocardiales</taxon>
        <taxon>Pseudonocardiaceae</taxon>
        <taxon>Amycolatopsis</taxon>
    </lineage>
</organism>
<dbReference type="InterPro" id="IPR015813">
    <property type="entry name" value="Pyrv/PenolPyrv_kinase-like_dom"/>
</dbReference>
<feature type="domain" description="HpcH/HpaI aldolase/citrate lyase" evidence="4">
    <location>
        <begin position="10"/>
        <end position="206"/>
    </location>
</feature>
<keyword evidence="6" id="KW-1185">Reference proteome</keyword>
<comment type="cofactor">
    <cofactor evidence="1">
        <name>Mg(2+)</name>
        <dbReference type="ChEBI" id="CHEBI:18420"/>
    </cofactor>
</comment>
<evidence type="ECO:0000256" key="2">
    <source>
        <dbReference type="ARBA" id="ARBA00022723"/>
    </source>
</evidence>
<dbReference type="RefSeq" id="WP_268754177.1">
    <property type="nucleotide sequence ID" value="NZ_CP113836.1"/>
</dbReference>
<accession>A0ABY7AVC3</accession>
<dbReference type="PANTHER" id="PTHR32308">
    <property type="entry name" value="LYASE BETA SUBUNIT, PUTATIVE (AFU_ORTHOLOGUE AFUA_4G13030)-RELATED"/>
    <property type="match status" value="1"/>
</dbReference>
<evidence type="ECO:0000313" key="5">
    <source>
        <dbReference type="EMBL" id="WAL63932.1"/>
    </source>
</evidence>